<accession>A0A1L9R8Y1</accession>
<evidence type="ECO:0008006" key="3">
    <source>
        <dbReference type="Google" id="ProtNLM"/>
    </source>
</evidence>
<organism evidence="1 2">
    <name type="scientific">Aspergillus wentii DTO 134E9</name>
    <dbReference type="NCBI Taxonomy" id="1073089"/>
    <lineage>
        <taxon>Eukaryota</taxon>
        <taxon>Fungi</taxon>
        <taxon>Dikarya</taxon>
        <taxon>Ascomycota</taxon>
        <taxon>Pezizomycotina</taxon>
        <taxon>Eurotiomycetes</taxon>
        <taxon>Eurotiomycetidae</taxon>
        <taxon>Eurotiales</taxon>
        <taxon>Aspergillaceae</taxon>
        <taxon>Aspergillus</taxon>
        <taxon>Aspergillus subgen. Cremei</taxon>
    </lineage>
</organism>
<evidence type="ECO:0000313" key="1">
    <source>
        <dbReference type="EMBL" id="OJJ31381.1"/>
    </source>
</evidence>
<proteinExistence type="predicted"/>
<reference evidence="2" key="1">
    <citation type="journal article" date="2017" name="Genome Biol.">
        <title>Comparative genomics reveals high biological diversity and specific adaptations in the industrially and medically important fungal genus Aspergillus.</title>
        <authorList>
            <person name="de Vries R.P."/>
            <person name="Riley R."/>
            <person name="Wiebenga A."/>
            <person name="Aguilar-Osorio G."/>
            <person name="Amillis S."/>
            <person name="Uchima C.A."/>
            <person name="Anderluh G."/>
            <person name="Asadollahi M."/>
            <person name="Askin M."/>
            <person name="Barry K."/>
            <person name="Battaglia E."/>
            <person name="Bayram O."/>
            <person name="Benocci T."/>
            <person name="Braus-Stromeyer S.A."/>
            <person name="Caldana C."/>
            <person name="Canovas D."/>
            <person name="Cerqueira G.C."/>
            <person name="Chen F."/>
            <person name="Chen W."/>
            <person name="Choi C."/>
            <person name="Clum A."/>
            <person name="Dos Santos R.A."/>
            <person name="Damasio A.R."/>
            <person name="Diallinas G."/>
            <person name="Emri T."/>
            <person name="Fekete E."/>
            <person name="Flipphi M."/>
            <person name="Freyberg S."/>
            <person name="Gallo A."/>
            <person name="Gournas C."/>
            <person name="Habgood R."/>
            <person name="Hainaut M."/>
            <person name="Harispe M.L."/>
            <person name="Henrissat B."/>
            <person name="Hilden K.S."/>
            <person name="Hope R."/>
            <person name="Hossain A."/>
            <person name="Karabika E."/>
            <person name="Karaffa L."/>
            <person name="Karanyi Z."/>
            <person name="Krasevec N."/>
            <person name="Kuo A."/>
            <person name="Kusch H."/>
            <person name="LaButti K."/>
            <person name="Lagendijk E.L."/>
            <person name="Lapidus A."/>
            <person name="Levasseur A."/>
            <person name="Lindquist E."/>
            <person name="Lipzen A."/>
            <person name="Logrieco A.F."/>
            <person name="MacCabe A."/>
            <person name="Maekelae M.R."/>
            <person name="Malavazi I."/>
            <person name="Melin P."/>
            <person name="Meyer V."/>
            <person name="Mielnichuk N."/>
            <person name="Miskei M."/>
            <person name="Molnar A.P."/>
            <person name="Mule G."/>
            <person name="Ngan C.Y."/>
            <person name="Orejas M."/>
            <person name="Orosz E."/>
            <person name="Ouedraogo J.P."/>
            <person name="Overkamp K.M."/>
            <person name="Park H.-S."/>
            <person name="Perrone G."/>
            <person name="Piumi F."/>
            <person name="Punt P.J."/>
            <person name="Ram A.F."/>
            <person name="Ramon A."/>
            <person name="Rauscher S."/>
            <person name="Record E."/>
            <person name="Riano-Pachon D.M."/>
            <person name="Robert V."/>
            <person name="Roehrig J."/>
            <person name="Ruller R."/>
            <person name="Salamov A."/>
            <person name="Salih N.S."/>
            <person name="Samson R.A."/>
            <person name="Sandor E."/>
            <person name="Sanguinetti M."/>
            <person name="Schuetze T."/>
            <person name="Sepcic K."/>
            <person name="Shelest E."/>
            <person name="Sherlock G."/>
            <person name="Sophianopoulou V."/>
            <person name="Squina F.M."/>
            <person name="Sun H."/>
            <person name="Susca A."/>
            <person name="Todd R.B."/>
            <person name="Tsang A."/>
            <person name="Unkles S.E."/>
            <person name="van de Wiele N."/>
            <person name="van Rossen-Uffink D."/>
            <person name="Oliveira J.V."/>
            <person name="Vesth T.C."/>
            <person name="Visser J."/>
            <person name="Yu J.-H."/>
            <person name="Zhou M."/>
            <person name="Andersen M.R."/>
            <person name="Archer D.B."/>
            <person name="Baker S.E."/>
            <person name="Benoit I."/>
            <person name="Brakhage A.A."/>
            <person name="Braus G.H."/>
            <person name="Fischer R."/>
            <person name="Frisvad J.C."/>
            <person name="Goldman G.H."/>
            <person name="Houbraken J."/>
            <person name="Oakley B."/>
            <person name="Pocsi I."/>
            <person name="Scazzocchio C."/>
            <person name="Seiboth B."/>
            <person name="vanKuyk P.A."/>
            <person name="Wortman J."/>
            <person name="Dyer P.S."/>
            <person name="Grigoriev I.V."/>
        </authorList>
    </citation>
    <scope>NUCLEOTIDE SEQUENCE [LARGE SCALE GENOMIC DNA]</scope>
    <source>
        <strain evidence="2">DTO 134E9</strain>
    </source>
</reference>
<sequence>MSDDENNNKWRYVTFLVGEGHIPIQIHAAKIESMSPTLTNLMNDTLKKTGLESVPLDWVDTDTFQAFQQFAYARAYDTPSLPPRSYPGLESDSDVDDEEDEFGFDYPETDDEGLQHKFDFLKSCRTDADATMKFIRDQEEIQDNLNERLWRSFQDLRYDGSKVRPVPCADLSFHVKLYGFATEHFIEPLRQKCLKSLHRDLCCFPFHKKHVHLIADLLVSAYREDWHPETPLQKLVIHYVACYARMLLPDEQFQRALRRDEHIGADLLLKLVMSD</sequence>
<dbReference type="VEuPathDB" id="FungiDB:ASPWEDRAFT_187263"/>
<dbReference type="RefSeq" id="XP_040685058.1">
    <property type="nucleotide sequence ID" value="XM_040832175.1"/>
</dbReference>
<dbReference type="Proteomes" id="UP000184383">
    <property type="component" value="Unassembled WGS sequence"/>
</dbReference>
<dbReference type="EMBL" id="KV878216">
    <property type="protein sequence ID" value="OJJ31381.1"/>
    <property type="molecule type" value="Genomic_DNA"/>
</dbReference>
<evidence type="ECO:0000313" key="2">
    <source>
        <dbReference type="Proteomes" id="UP000184383"/>
    </source>
</evidence>
<dbReference type="OrthoDB" id="9997739at2759"/>
<dbReference type="STRING" id="1073089.A0A1L9R8Y1"/>
<protein>
    <recommendedName>
        <fullName evidence="3">BTB domain-containing protein</fullName>
    </recommendedName>
</protein>
<dbReference type="AlphaFoldDB" id="A0A1L9R8Y1"/>
<dbReference type="GeneID" id="63748023"/>
<name>A0A1L9R8Y1_ASPWE</name>
<gene>
    <name evidence="1" type="ORF">ASPWEDRAFT_187263</name>
</gene>
<keyword evidence="2" id="KW-1185">Reference proteome</keyword>